<comment type="caution">
    <text evidence="1">The sequence shown here is derived from an EMBL/GenBank/DDBJ whole genome shotgun (WGS) entry which is preliminary data.</text>
</comment>
<reference evidence="1" key="1">
    <citation type="submission" date="2020-07" db="EMBL/GenBank/DDBJ databases">
        <title>Huge and variable diversity of episymbiotic CPR bacteria and DPANN archaea in groundwater ecosystems.</title>
        <authorList>
            <person name="He C.Y."/>
            <person name="Keren R."/>
            <person name="Whittaker M."/>
            <person name="Farag I.F."/>
            <person name="Doudna J."/>
            <person name="Cate J.H.D."/>
            <person name="Banfield J.F."/>
        </authorList>
    </citation>
    <scope>NUCLEOTIDE SEQUENCE</scope>
    <source>
        <strain evidence="1">NC_groundwater_1482_Ag_S-0.65um_47_24</strain>
    </source>
</reference>
<name>A0A933GLF3_UNCTE</name>
<dbReference type="AlphaFoldDB" id="A0A933GLF3"/>
<evidence type="ECO:0000313" key="1">
    <source>
        <dbReference type="EMBL" id="MBI4595285.1"/>
    </source>
</evidence>
<dbReference type="InterPro" id="IPR054687">
    <property type="entry name" value="Two-CW_dom"/>
</dbReference>
<sequence length="96" mass="10398">MTLQNCWEFKRCGRELGGINVSKLGLCPAAIDASSDGLNSGKNGGRTCWAISGTMCDGKVEGTFAQKRVSCVTCDFFQKVIKESSPEISNFNLARR</sequence>
<protein>
    <submittedName>
        <fullName evidence="1">Uncharacterized protein</fullName>
    </submittedName>
</protein>
<organism evidence="1 2">
    <name type="scientific">Tectimicrobiota bacterium</name>
    <dbReference type="NCBI Taxonomy" id="2528274"/>
    <lineage>
        <taxon>Bacteria</taxon>
        <taxon>Pseudomonadati</taxon>
        <taxon>Nitrospinota/Tectimicrobiota group</taxon>
        <taxon>Candidatus Tectimicrobiota</taxon>
    </lineage>
</organism>
<dbReference type="NCBIfam" id="NF045718">
    <property type="entry name" value="two_CW_domain"/>
    <property type="match status" value="1"/>
</dbReference>
<evidence type="ECO:0000313" key="2">
    <source>
        <dbReference type="Proteomes" id="UP000772181"/>
    </source>
</evidence>
<accession>A0A933GLF3</accession>
<dbReference type="EMBL" id="JACQWF010000127">
    <property type="protein sequence ID" value="MBI4595285.1"/>
    <property type="molecule type" value="Genomic_DNA"/>
</dbReference>
<proteinExistence type="predicted"/>
<dbReference type="Proteomes" id="UP000772181">
    <property type="component" value="Unassembled WGS sequence"/>
</dbReference>
<gene>
    <name evidence="1" type="ORF">HY730_02790</name>
</gene>